<feature type="domain" description="Flavin reductase like" evidence="3">
    <location>
        <begin position="31"/>
        <end position="174"/>
    </location>
</feature>
<dbReference type="InterPro" id="IPR050268">
    <property type="entry name" value="NADH-dep_flavin_reductase"/>
</dbReference>
<dbReference type="Pfam" id="PF01613">
    <property type="entry name" value="Flavin_Reduct"/>
    <property type="match status" value="1"/>
</dbReference>
<gene>
    <name evidence="4" type="ORF">J2804_000297</name>
    <name evidence="5" type="ORF">SAMN05192548_1003179</name>
</gene>
<name>A0A1M6KCT9_9BURK</name>
<evidence type="ECO:0000313" key="7">
    <source>
        <dbReference type="Proteomes" id="UP001264340"/>
    </source>
</evidence>
<dbReference type="GO" id="GO:0042602">
    <property type="term" value="F:riboflavin reductase (NADPH) activity"/>
    <property type="evidence" value="ECO:0007669"/>
    <property type="project" value="TreeGrafter"/>
</dbReference>
<organism evidence="5 6">
    <name type="scientific">Paraburkholderia terricola</name>
    <dbReference type="NCBI Taxonomy" id="169427"/>
    <lineage>
        <taxon>Bacteria</taxon>
        <taxon>Pseudomonadati</taxon>
        <taxon>Pseudomonadota</taxon>
        <taxon>Betaproteobacteria</taxon>
        <taxon>Burkholderiales</taxon>
        <taxon>Burkholderiaceae</taxon>
        <taxon>Paraburkholderia</taxon>
    </lineage>
</organism>
<accession>A0A1M6KCT9</accession>
<keyword evidence="7" id="KW-1185">Reference proteome</keyword>
<dbReference type="STRING" id="169427.SAMN05192548_1003179"/>
<proteinExistence type="inferred from homology"/>
<reference evidence="5 6" key="1">
    <citation type="submission" date="2016-11" db="EMBL/GenBank/DDBJ databases">
        <authorList>
            <person name="Jaros S."/>
            <person name="Januszkiewicz K."/>
            <person name="Wedrychowicz H."/>
        </authorList>
    </citation>
    <scope>NUCLEOTIDE SEQUENCE [LARGE SCALE GENOMIC DNA]</scope>
    <source>
        <strain evidence="5 6">LMG 20594</strain>
    </source>
</reference>
<dbReference type="AlphaFoldDB" id="A0A1M6KCT9"/>
<evidence type="ECO:0000313" key="6">
    <source>
        <dbReference type="Proteomes" id="UP000184395"/>
    </source>
</evidence>
<keyword evidence="2" id="KW-0560">Oxidoreductase</keyword>
<sequence>MKDSSTQSSVLALPQGAFNSKEQSAEWRETMADFPSGVTIVTAMENGRPLGSTVSAFCSLSLRPRLLLVCMDLRSHTLAAINKSHAFAVNILSDRAQSLALKFGAKDGDKFSDVDYEIGDMGCPLLTDCCVNIECRLGASYIEGDHAILTGQPERIVREPTRSPLVYHRGAFRA</sequence>
<dbReference type="KEGG" id="pts:CUJ90_27820"/>
<evidence type="ECO:0000256" key="2">
    <source>
        <dbReference type="ARBA" id="ARBA00023002"/>
    </source>
</evidence>
<evidence type="ECO:0000256" key="1">
    <source>
        <dbReference type="ARBA" id="ARBA00008898"/>
    </source>
</evidence>
<protein>
    <submittedName>
        <fullName evidence="4">Flavin reductase (DIM6/NTAB) family NADH-FMN oxidoreductase RutF</fullName>
    </submittedName>
    <submittedName>
        <fullName evidence="5">NADH-FMN oxidoreductase RutF, flavin reductase (DIM6/NTAB) family</fullName>
    </submittedName>
</protein>
<dbReference type="RefSeq" id="WP_083081077.1">
    <property type="nucleotide sequence ID" value="NZ_CADFGY010000001.1"/>
</dbReference>
<dbReference type="EMBL" id="JAVDRP010000001">
    <property type="protein sequence ID" value="MDR6406909.1"/>
    <property type="molecule type" value="Genomic_DNA"/>
</dbReference>
<reference evidence="4 7" key="2">
    <citation type="submission" date="2023-07" db="EMBL/GenBank/DDBJ databases">
        <title>Sorghum-associated microbial communities from plants grown in Nebraska, USA.</title>
        <authorList>
            <person name="Schachtman D."/>
        </authorList>
    </citation>
    <scope>NUCLEOTIDE SEQUENCE [LARGE SCALE GENOMIC DNA]</scope>
    <source>
        <strain evidence="4 7">DS1316</strain>
    </source>
</reference>
<evidence type="ECO:0000313" key="4">
    <source>
        <dbReference type="EMBL" id="MDR6406909.1"/>
    </source>
</evidence>
<dbReference type="EMBL" id="FRAB01000003">
    <property type="protein sequence ID" value="SHJ56776.1"/>
    <property type="molecule type" value="Genomic_DNA"/>
</dbReference>
<dbReference type="PANTHER" id="PTHR30466">
    <property type="entry name" value="FLAVIN REDUCTASE"/>
    <property type="match status" value="1"/>
</dbReference>
<dbReference type="SUPFAM" id="SSF50475">
    <property type="entry name" value="FMN-binding split barrel"/>
    <property type="match status" value="1"/>
</dbReference>
<dbReference type="SMART" id="SM00903">
    <property type="entry name" value="Flavin_Reduct"/>
    <property type="match status" value="1"/>
</dbReference>
<dbReference type="Gene3D" id="2.30.110.10">
    <property type="entry name" value="Electron Transport, Fmn-binding Protein, Chain A"/>
    <property type="match status" value="1"/>
</dbReference>
<comment type="similarity">
    <text evidence="1">Belongs to the non-flavoprotein flavin reductase family.</text>
</comment>
<dbReference type="Proteomes" id="UP001264340">
    <property type="component" value="Unassembled WGS sequence"/>
</dbReference>
<dbReference type="Proteomes" id="UP000184395">
    <property type="component" value="Unassembled WGS sequence"/>
</dbReference>
<dbReference type="InterPro" id="IPR002563">
    <property type="entry name" value="Flavin_Rdtase-like_dom"/>
</dbReference>
<dbReference type="PANTHER" id="PTHR30466:SF11">
    <property type="entry name" value="FLAVIN-DEPENDENT MONOOXYGENASE, REDUCTASE SUBUNIT HSAB"/>
    <property type="match status" value="1"/>
</dbReference>
<dbReference type="OrthoDB" id="9792858at2"/>
<evidence type="ECO:0000259" key="3">
    <source>
        <dbReference type="SMART" id="SM00903"/>
    </source>
</evidence>
<evidence type="ECO:0000313" key="5">
    <source>
        <dbReference type="EMBL" id="SHJ56776.1"/>
    </source>
</evidence>
<dbReference type="GO" id="GO:0010181">
    <property type="term" value="F:FMN binding"/>
    <property type="evidence" value="ECO:0007669"/>
    <property type="project" value="InterPro"/>
</dbReference>
<dbReference type="InterPro" id="IPR012349">
    <property type="entry name" value="Split_barrel_FMN-bd"/>
</dbReference>
<dbReference type="GeneID" id="301981933"/>